<dbReference type="EMBL" id="KQ086045">
    <property type="protein sequence ID" value="KLO09782.1"/>
    <property type="molecule type" value="Genomic_DNA"/>
</dbReference>
<gene>
    <name evidence="2" type="ORF">SCHPADRAFT_892842</name>
</gene>
<protein>
    <submittedName>
        <fullName evidence="2">Uncharacterized protein</fullName>
    </submittedName>
</protein>
<reference evidence="2 3" key="1">
    <citation type="submission" date="2015-04" db="EMBL/GenBank/DDBJ databases">
        <title>Complete genome sequence of Schizopora paradoxa KUC8140, a cosmopolitan wood degrader in East Asia.</title>
        <authorList>
            <consortium name="DOE Joint Genome Institute"/>
            <person name="Min B."/>
            <person name="Park H."/>
            <person name="Jang Y."/>
            <person name="Kim J.-J."/>
            <person name="Kim K.H."/>
            <person name="Pangilinan J."/>
            <person name="Lipzen A."/>
            <person name="Riley R."/>
            <person name="Grigoriev I.V."/>
            <person name="Spatafora J.W."/>
            <person name="Choi I.-G."/>
        </authorList>
    </citation>
    <scope>NUCLEOTIDE SEQUENCE [LARGE SCALE GENOMIC DNA]</scope>
    <source>
        <strain evidence="2 3">KUC8140</strain>
    </source>
</reference>
<proteinExistence type="predicted"/>
<evidence type="ECO:0000256" key="1">
    <source>
        <dbReference type="SAM" id="MobiDB-lite"/>
    </source>
</evidence>
<evidence type="ECO:0000313" key="3">
    <source>
        <dbReference type="Proteomes" id="UP000053477"/>
    </source>
</evidence>
<dbReference type="AlphaFoldDB" id="A0A0H2RE05"/>
<organism evidence="2 3">
    <name type="scientific">Schizopora paradoxa</name>
    <dbReference type="NCBI Taxonomy" id="27342"/>
    <lineage>
        <taxon>Eukaryota</taxon>
        <taxon>Fungi</taxon>
        <taxon>Dikarya</taxon>
        <taxon>Basidiomycota</taxon>
        <taxon>Agaricomycotina</taxon>
        <taxon>Agaricomycetes</taxon>
        <taxon>Hymenochaetales</taxon>
        <taxon>Schizoporaceae</taxon>
        <taxon>Schizopora</taxon>
    </lineage>
</organism>
<dbReference type="OrthoDB" id="3365698at2759"/>
<sequence>MSSASAVLENVLLTSDVQRMIMNVRQLVWRVFRSPSTPLVFTKNSHRPLSRDHTGWHHRLSSFKTANSTETRNVICGGMEVKIVGGEVRRERYGISEAGVSFSEIKGFILLTDNAISQNVKFERRNKFLNDAVAGRVVIGWQYHDLATHLYLSFSPDNVFQQGGTAIAPTLRINISQHQCIAQFLSPDVLFYIFVLAVVSDADIPHFKDEPGEEYLEEEAVAAMPGLGSIVFAPQNISQTVDIYRRVFTPEKLAFRLKKSGVAPLTLSLALGFYDSDRFDNLDSLDTLHTFLDTVFSERRRWKKFSFLSFFFRKYITGELPIFDDLPLLEELSMRIPLSSGSQRPLSSSTKIDLSTCTELRTLELDGDFDLISDGTVLKKLKHVELFKHGYSLFSHSGTSSTLQISSLLQLAPAIVTLIVDVYPSQPPRDLRTFARGEIRLDHLTKLHLRTSDKEKVVLPEAGALLNRLVLPALETLNLEVAQELDVVSFIKRSGCNIRAMSLDGSRYALTYEMLDSIIVTWLSHMPELLELFIEGIDLACGLNVHLTLRKQIVRAGEEGSANFGGDGSSDNVVRSDNEDEVAVGGPGQSSGGGGDDDCSYTVVGLCHSLQSITLLECENGSLSGLPDFVNMVGSRMRGVKGSVGKVERFKMEESDVSYIEKDETILKWIAEGVDFQFD</sequence>
<name>A0A0H2RE05_9AGAM</name>
<evidence type="ECO:0000313" key="2">
    <source>
        <dbReference type="EMBL" id="KLO09782.1"/>
    </source>
</evidence>
<accession>A0A0H2RE05</accession>
<feature type="compositionally biased region" description="Gly residues" evidence="1">
    <location>
        <begin position="585"/>
        <end position="594"/>
    </location>
</feature>
<keyword evidence="3" id="KW-1185">Reference proteome</keyword>
<dbReference type="InParanoid" id="A0A0H2RE05"/>
<dbReference type="Proteomes" id="UP000053477">
    <property type="component" value="Unassembled WGS sequence"/>
</dbReference>
<feature type="region of interest" description="Disordered" evidence="1">
    <location>
        <begin position="561"/>
        <end position="596"/>
    </location>
</feature>